<evidence type="ECO:0000313" key="6">
    <source>
        <dbReference type="Proteomes" id="UP000218899"/>
    </source>
</evidence>
<dbReference type="Pfam" id="PF07728">
    <property type="entry name" value="AAA_5"/>
    <property type="match status" value="1"/>
</dbReference>
<evidence type="ECO:0000313" key="5">
    <source>
        <dbReference type="EMBL" id="BAU49611.1"/>
    </source>
</evidence>
<name>A0A1B4VCR1_9GAMM</name>
<dbReference type="CDD" id="cd00009">
    <property type="entry name" value="AAA"/>
    <property type="match status" value="1"/>
</dbReference>
<dbReference type="EMBL" id="AP014936">
    <property type="protein sequence ID" value="BAU49611.1"/>
    <property type="molecule type" value="Genomic_DNA"/>
</dbReference>
<dbReference type="InterPro" id="IPR013615">
    <property type="entry name" value="CbbQ_C"/>
</dbReference>
<dbReference type="Proteomes" id="UP000218899">
    <property type="component" value="Chromosome"/>
</dbReference>
<comment type="similarity">
    <text evidence="1">Belongs to the CbbQ/NirQ/NorQ/GpvN family.</text>
</comment>
<evidence type="ECO:0000256" key="3">
    <source>
        <dbReference type="ARBA" id="ARBA00022840"/>
    </source>
</evidence>
<keyword evidence="3" id="KW-0067">ATP-binding</keyword>
<feature type="domain" description="AAA+ ATPase" evidence="4">
    <location>
        <begin position="63"/>
        <end position="216"/>
    </location>
</feature>
<dbReference type="GO" id="GO:0016887">
    <property type="term" value="F:ATP hydrolysis activity"/>
    <property type="evidence" value="ECO:0007669"/>
    <property type="project" value="InterPro"/>
</dbReference>
<dbReference type="InterPro" id="IPR011704">
    <property type="entry name" value="ATPase_dyneun-rel_AAA"/>
</dbReference>
<gene>
    <name evidence="5" type="ORF">SVA_3063</name>
</gene>
<accession>A0A1B4VCR1</accession>
<keyword evidence="6" id="KW-1185">Reference proteome</keyword>
<evidence type="ECO:0000259" key="4">
    <source>
        <dbReference type="SMART" id="SM00382"/>
    </source>
</evidence>
<dbReference type="OrthoDB" id="9808317at2"/>
<evidence type="ECO:0000256" key="2">
    <source>
        <dbReference type="ARBA" id="ARBA00022741"/>
    </source>
</evidence>
<dbReference type="RefSeq" id="WP_096462978.1">
    <property type="nucleotide sequence ID" value="NZ_AP014936.1"/>
</dbReference>
<proteinExistence type="inferred from homology"/>
<organism evidence="5 6">
    <name type="scientific">Sulfurifustis variabilis</name>
    <dbReference type="NCBI Taxonomy" id="1675686"/>
    <lineage>
        <taxon>Bacteria</taxon>
        <taxon>Pseudomonadati</taxon>
        <taxon>Pseudomonadota</taxon>
        <taxon>Gammaproteobacteria</taxon>
        <taxon>Acidiferrobacterales</taxon>
        <taxon>Acidiferrobacteraceae</taxon>
        <taxon>Sulfurifustis</taxon>
    </lineage>
</organism>
<keyword evidence="2" id="KW-0547">Nucleotide-binding</keyword>
<dbReference type="InterPro" id="IPR050764">
    <property type="entry name" value="CbbQ/NirQ/NorQ/GpvN"/>
</dbReference>
<dbReference type="SUPFAM" id="SSF52540">
    <property type="entry name" value="P-loop containing nucleoside triphosphate hydrolases"/>
    <property type="match status" value="1"/>
</dbReference>
<dbReference type="InterPro" id="IPR003593">
    <property type="entry name" value="AAA+_ATPase"/>
</dbReference>
<dbReference type="Gene3D" id="3.40.50.300">
    <property type="entry name" value="P-loop containing nucleotide triphosphate hydrolases"/>
    <property type="match status" value="1"/>
</dbReference>
<dbReference type="PANTHER" id="PTHR42759:SF1">
    <property type="entry name" value="MAGNESIUM-CHELATASE SUBUNIT CHLD"/>
    <property type="match status" value="1"/>
</dbReference>
<dbReference type="KEGG" id="sva:SVA_3063"/>
<dbReference type="PANTHER" id="PTHR42759">
    <property type="entry name" value="MOXR FAMILY PROTEIN"/>
    <property type="match status" value="1"/>
</dbReference>
<sequence>MQTYVVGKPQPFPVGTTFGVKAPKGLAVEGFVDDKNPFVPPKKPYVFRKDQLRDALAFLERPRGDGLYIVGPTGAGKSSLIRQAAARLNWPVQEVNCHRRLELTDLVGQFKLVNGTMQYMYGPASIAIRDGHILILNEIDFNEPGEIAGLNTVLDGASLVIPENGGEVIHPHPKFRLVVTGNSSGGGDQTGLYQGVLQQNIAFLDRFRFLEAGYMEPDEEVALLGSLVPEIPDEIRARMVKVANEVRRLFVGDDENPGTISTPISTRGLQRWACLALDFKSAPNALEYALERTVLLRAQPEERTAMLRIAKDVFGELWQAKADKGKGTPSQPDAASAAA</sequence>
<dbReference type="Pfam" id="PF08406">
    <property type="entry name" value="CbbQ_C"/>
    <property type="match status" value="1"/>
</dbReference>
<dbReference type="InterPro" id="IPR027417">
    <property type="entry name" value="P-loop_NTPase"/>
</dbReference>
<reference evidence="5 6" key="1">
    <citation type="submission" date="2015-08" db="EMBL/GenBank/DDBJ databases">
        <title>Complete genome sequence of Sulfurifustis variabilis.</title>
        <authorList>
            <person name="Miura A."/>
            <person name="Kojima H."/>
            <person name="Fukui M."/>
        </authorList>
    </citation>
    <scope>NUCLEOTIDE SEQUENCE [LARGE SCALE GENOMIC DNA]</scope>
    <source>
        <strain evidence="6">skN76</strain>
    </source>
</reference>
<dbReference type="AlphaFoldDB" id="A0A1B4VCR1"/>
<protein>
    <submittedName>
        <fullName evidence="5">ATPase</fullName>
    </submittedName>
</protein>
<dbReference type="SMART" id="SM00382">
    <property type="entry name" value="AAA"/>
    <property type="match status" value="1"/>
</dbReference>
<evidence type="ECO:0000256" key="1">
    <source>
        <dbReference type="ARBA" id="ARBA00009417"/>
    </source>
</evidence>
<dbReference type="GO" id="GO:0005524">
    <property type="term" value="F:ATP binding"/>
    <property type="evidence" value="ECO:0007669"/>
    <property type="project" value="UniProtKB-KW"/>
</dbReference>